<dbReference type="GO" id="GO:0009236">
    <property type="term" value="P:cobalamin biosynthetic process"/>
    <property type="evidence" value="ECO:0007669"/>
    <property type="project" value="UniProtKB-UniPathway"/>
</dbReference>
<dbReference type="PANTHER" id="PTHR43182">
    <property type="entry name" value="COBALT-PRECORRIN-6B C(15)-METHYLTRANSFERASE (DECARBOXYLATING)"/>
    <property type="match status" value="1"/>
</dbReference>
<protein>
    <submittedName>
        <fullName evidence="7">Precorrin-6Y C5,15-methyltransferase (Decarboxylating)</fullName>
    </submittedName>
</protein>
<organism evidence="7 8">
    <name type="scientific">Celeribacter halophilus</name>
    <dbReference type="NCBI Taxonomy" id="576117"/>
    <lineage>
        <taxon>Bacteria</taxon>
        <taxon>Pseudomonadati</taxon>
        <taxon>Pseudomonadota</taxon>
        <taxon>Alphaproteobacteria</taxon>
        <taxon>Rhodobacterales</taxon>
        <taxon>Roseobacteraceae</taxon>
        <taxon>Celeribacter</taxon>
    </lineage>
</organism>
<evidence type="ECO:0000256" key="4">
    <source>
        <dbReference type="ARBA" id="ARBA00022679"/>
    </source>
</evidence>
<dbReference type="InterPro" id="IPR012818">
    <property type="entry name" value="CbiE"/>
</dbReference>
<evidence type="ECO:0000256" key="3">
    <source>
        <dbReference type="ARBA" id="ARBA00022603"/>
    </source>
</evidence>
<keyword evidence="2" id="KW-0169">Cobalamin biosynthesis</keyword>
<proteinExistence type="predicted"/>
<dbReference type="RefSeq" id="WP_066607773.1">
    <property type="nucleotide sequence ID" value="NZ_FORY01000003.1"/>
</dbReference>
<dbReference type="Gene3D" id="3.40.1010.10">
    <property type="entry name" value="Cobalt-precorrin-4 Transmethylase, Domain 1"/>
    <property type="match status" value="1"/>
</dbReference>
<dbReference type="EMBL" id="FORY01000003">
    <property type="protein sequence ID" value="SFJ27899.1"/>
    <property type="molecule type" value="Genomic_DNA"/>
</dbReference>
<dbReference type="InterPro" id="IPR014008">
    <property type="entry name" value="Cbl_synth_MTase_CbiT"/>
</dbReference>
<dbReference type="GeneID" id="98664275"/>
<dbReference type="Pfam" id="PF00590">
    <property type="entry name" value="TP_methylase"/>
    <property type="match status" value="1"/>
</dbReference>
<dbReference type="UniPathway" id="UPA00148"/>
<dbReference type="CDD" id="cd02440">
    <property type="entry name" value="AdoMet_MTases"/>
    <property type="match status" value="1"/>
</dbReference>
<dbReference type="InterPro" id="IPR029063">
    <property type="entry name" value="SAM-dependent_MTases_sf"/>
</dbReference>
<gene>
    <name evidence="7" type="ORF">SAMN04488138_103176</name>
</gene>
<evidence type="ECO:0000256" key="5">
    <source>
        <dbReference type="ARBA" id="ARBA00022691"/>
    </source>
</evidence>
<dbReference type="STRING" id="576117.SAMN04488138_103176"/>
<evidence type="ECO:0000259" key="6">
    <source>
        <dbReference type="Pfam" id="PF00590"/>
    </source>
</evidence>
<name>A0A1I3Q2G1_9RHOB</name>
<dbReference type="CDD" id="cd11644">
    <property type="entry name" value="Precorrin-6Y-MT"/>
    <property type="match status" value="1"/>
</dbReference>
<accession>A0A1I3Q2G1</accession>
<dbReference type="SUPFAM" id="SSF53790">
    <property type="entry name" value="Tetrapyrrole methylase"/>
    <property type="match status" value="1"/>
</dbReference>
<dbReference type="OrthoDB" id="9787825at2"/>
<reference evidence="7 8" key="1">
    <citation type="submission" date="2016-10" db="EMBL/GenBank/DDBJ databases">
        <authorList>
            <person name="de Groot N.N."/>
        </authorList>
    </citation>
    <scope>NUCLEOTIDE SEQUENCE [LARGE SCALE GENOMIC DNA]</scope>
    <source>
        <strain evidence="7 8">CGMCC 1.8891</strain>
    </source>
</reference>
<dbReference type="Gene3D" id="3.40.50.150">
    <property type="entry name" value="Vaccinia Virus protein VP39"/>
    <property type="match status" value="1"/>
</dbReference>
<evidence type="ECO:0000256" key="2">
    <source>
        <dbReference type="ARBA" id="ARBA00022573"/>
    </source>
</evidence>
<dbReference type="InterPro" id="IPR006365">
    <property type="entry name" value="Cbl_synth_CobL"/>
</dbReference>
<keyword evidence="5" id="KW-0949">S-adenosyl-L-methionine</keyword>
<dbReference type="GO" id="GO:0032259">
    <property type="term" value="P:methylation"/>
    <property type="evidence" value="ECO:0007669"/>
    <property type="project" value="UniProtKB-KW"/>
</dbReference>
<evidence type="ECO:0000313" key="8">
    <source>
        <dbReference type="Proteomes" id="UP000183299"/>
    </source>
</evidence>
<dbReference type="Proteomes" id="UP000183299">
    <property type="component" value="Unassembled WGS sequence"/>
</dbReference>
<evidence type="ECO:0000256" key="1">
    <source>
        <dbReference type="ARBA" id="ARBA00004953"/>
    </source>
</evidence>
<keyword evidence="8" id="KW-1185">Reference proteome</keyword>
<dbReference type="PIRSF" id="PIRSF036428">
    <property type="entry name" value="CobL"/>
    <property type="match status" value="1"/>
</dbReference>
<evidence type="ECO:0000313" key="7">
    <source>
        <dbReference type="EMBL" id="SFJ27899.1"/>
    </source>
</evidence>
<keyword evidence="3 7" id="KW-0489">Methyltransferase</keyword>
<dbReference type="GO" id="GO:0008276">
    <property type="term" value="F:protein methyltransferase activity"/>
    <property type="evidence" value="ECO:0007669"/>
    <property type="project" value="InterPro"/>
</dbReference>
<keyword evidence="4 7" id="KW-0808">Transferase</keyword>
<sequence>MSEHPWLTIIGLGEDGPDGLSPASLAALEAAEIVMGPPRHLSLLPDLHGETRVWPVPFADGVAQLMALRGRRVAVLASGDPFWFGAGRVLARVLAPEEWRAFPGLSCFALAANRLGWALETTTCLGCHAAPLSRLRPHLHDGARLIVTLRDATGPEALAAYLDAQGFAESRLHVMEALGGPRERVTSWTAAELEEHAEAEFAAPLCVAVAVAGAGRAMPKAGGLSDDWFDHDGQITKRPVRALTLSTLAPRPMEHLWDIGGGSGSIAIEWLLTHPMTEATTVEIDPARAARITQNAARLGVDRLRVEQGDALEVIDRLAPPDAVFVGGGLSEALLQRLSERAKGARLVANAVTLESEMLLTQWQARLGGDLLRLALSEVTPLGRKRGWRSSYPIVQWSVTL</sequence>
<dbReference type="AlphaFoldDB" id="A0A1I3Q2G1"/>
<dbReference type="NCBIfam" id="TIGR02469">
    <property type="entry name" value="CbiT"/>
    <property type="match status" value="1"/>
</dbReference>
<dbReference type="InterPro" id="IPR050714">
    <property type="entry name" value="Cobalamin_biosynth_MTase"/>
</dbReference>
<dbReference type="InterPro" id="IPR035996">
    <property type="entry name" value="4pyrrol_Methylase_sf"/>
</dbReference>
<dbReference type="SUPFAM" id="SSF53335">
    <property type="entry name" value="S-adenosyl-L-methionine-dependent methyltransferases"/>
    <property type="match status" value="1"/>
</dbReference>
<feature type="domain" description="Tetrapyrrole methylase" evidence="6">
    <location>
        <begin position="7"/>
        <end position="193"/>
    </location>
</feature>
<comment type="pathway">
    <text evidence="1">Cofactor biosynthesis; adenosylcobalamin biosynthesis.</text>
</comment>
<dbReference type="InterPro" id="IPR014777">
    <property type="entry name" value="4pyrrole_Mease_sub1"/>
</dbReference>
<dbReference type="PANTHER" id="PTHR43182:SF1">
    <property type="entry name" value="COBALT-PRECORRIN-7 C(5)-METHYLTRANSFERASE"/>
    <property type="match status" value="1"/>
</dbReference>
<dbReference type="NCBIfam" id="TIGR02467">
    <property type="entry name" value="CbiE"/>
    <property type="match status" value="1"/>
</dbReference>
<dbReference type="InterPro" id="IPR000878">
    <property type="entry name" value="4pyrrol_Mease"/>
</dbReference>